<dbReference type="STRING" id="946333.A4W93_08130"/>
<evidence type="ECO:0000313" key="2">
    <source>
        <dbReference type="Proteomes" id="UP000193427"/>
    </source>
</evidence>
<organism evidence="1 2">
    <name type="scientific">Piscinibacter gummiphilus</name>
    <dbReference type="NCBI Taxonomy" id="946333"/>
    <lineage>
        <taxon>Bacteria</taxon>
        <taxon>Pseudomonadati</taxon>
        <taxon>Pseudomonadota</taxon>
        <taxon>Betaproteobacteria</taxon>
        <taxon>Burkholderiales</taxon>
        <taxon>Sphaerotilaceae</taxon>
        <taxon>Piscinibacter</taxon>
    </lineage>
</organism>
<dbReference type="Proteomes" id="UP000193427">
    <property type="component" value="Chromosome"/>
</dbReference>
<protein>
    <submittedName>
        <fullName evidence="1">Uncharacterized protein</fullName>
    </submittedName>
</protein>
<dbReference type="OrthoDB" id="10015761at2"/>
<dbReference type="EMBL" id="CP015118">
    <property type="protein sequence ID" value="ARN19882.1"/>
    <property type="molecule type" value="Genomic_DNA"/>
</dbReference>
<dbReference type="AlphaFoldDB" id="A0A1W6L6N2"/>
<evidence type="ECO:0000313" key="1">
    <source>
        <dbReference type="EMBL" id="ARN19882.1"/>
    </source>
</evidence>
<dbReference type="KEGG" id="rgu:A4W93_08130"/>
<proteinExistence type="predicted"/>
<name>A0A1W6L6N2_9BURK</name>
<dbReference type="RefSeq" id="WP_085750152.1">
    <property type="nucleotide sequence ID" value="NZ_BSPR01000008.1"/>
</dbReference>
<sequence length="159" mass="15336">MSSINFLPSGAAASTAQTAACKRAAPSEFERNTAKYGPVAASAIGVAQAAVPAASSVVSFSQAAMKELASAADSVSETVGDAVDFVEDGLSSVANAAVAVYDQGVKLAHSVENAADAVGDVVGNATGAVTDGLMTAASNVAGYALLGAAGLAGLIDDVV</sequence>
<keyword evidence="2" id="KW-1185">Reference proteome</keyword>
<reference evidence="1 2" key="1">
    <citation type="submission" date="2016-04" db="EMBL/GenBank/DDBJ databases">
        <title>Complete genome sequence of natural rubber-degrading, novel Gram-negative bacterium, Rhizobacter gummiphilus strain NS21.</title>
        <authorList>
            <person name="Tabata M."/>
            <person name="Kasai D."/>
            <person name="Fukuda M."/>
        </authorList>
    </citation>
    <scope>NUCLEOTIDE SEQUENCE [LARGE SCALE GENOMIC DNA]</scope>
    <source>
        <strain evidence="1 2">NS21</strain>
    </source>
</reference>
<accession>A0A1W6L6N2</accession>
<gene>
    <name evidence="1" type="ORF">A4W93_08130</name>
</gene>